<comment type="similarity">
    <text evidence="6">Belongs to the WD repeat TRM82 family.</text>
</comment>
<name>A0A167W071_9EURO</name>
<feature type="region of interest" description="Disordered" evidence="7">
    <location>
        <begin position="41"/>
        <end position="113"/>
    </location>
</feature>
<dbReference type="Pfam" id="PF00400">
    <property type="entry name" value="WD40"/>
    <property type="match status" value="1"/>
</dbReference>
<dbReference type="Proteomes" id="UP000242877">
    <property type="component" value="Unassembled WGS sequence"/>
</dbReference>
<keyword evidence="9" id="KW-1185">Reference proteome</keyword>
<protein>
    <submittedName>
        <fullName evidence="8">tRNA methyltransferase</fullName>
    </submittedName>
</protein>
<keyword evidence="4 6" id="KW-0677">Repeat</keyword>
<feature type="compositionally biased region" description="Basic and acidic residues" evidence="7">
    <location>
        <begin position="77"/>
        <end position="86"/>
    </location>
</feature>
<dbReference type="InterPro" id="IPR028884">
    <property type="entry name" value="Trm82"/>
</dbReference>
<dbReference type="GO" id="GO:0005634">
    <property type="term" value="C:nucleus"/>
    <property type="evidence" value="ECO:0007669"/>
    <property type="project" value="UniProtKB-SubCell"/>
</dbReference>
<dbReference type="GO" id="GO:0008168">
    <property type="term" value="F:methyltransferase activity"/>
    <property type="evidence" value="ECO:0007669"/>
    <property type="project" value="UniProtKB-KW"/>
</dbReference>
<evidence type="ECO:0000256" key="5">
    <source>
        <dbReference type="ARBA" id="ARBA00023242"/>
    </source>
</evidence>
<dbReference type="PANTHER" id="PTHR16288:SF0">
    <property type="entry name" value="TRNA (GUANINE-N(7)-)-METHYLTRANSFERASE NON-CATALYTIC SUBUNIT WDR4"/>
    <property type="match status" value="1"/>
</dbReference>
<accession>A0A167W071</accession>
<feature type="compositionally biased region" description="Polar residues" evidence="7">
    <location>
        <begin position="41"/>
        <end position="57"/>
    </location>
</feature>
<evidence type="ECO:0000256" key="2">
    <source>
        <dbReference type="ARBA" id="ARBA00022574"/>
    </source>
</evidence>
<feature type="compositionally biased region" description="Basic and acidic residues" evidence="7">
    <location>
        <begin position="97"/>
        <end position="110"/>
    </location>
</feature>
<dbReference type="InterPro" id="IPR015943">
    <property type="entry name" value="WD40/YVTN_repeat-like_dom_sf"/>
</dbReference>
<gene>
    <name evidence="8" type="ORF">AAP_05068</name>
</gene>
<sequence length="514" mass="56443">MTAQHPFQCIRCLRNVGPQKRSFVVAAAGHALFVFDALTGTKTSTWPGPESKTQIESASDEPLEPPGKRRKITPPADAEKKEESSDAKSTAQPDNSKNQKPEKQKQKEQEPNVVMFVVSTEGGYVVAATAEDKSVRVFQVDPTGHLSQLSERSMPKRPSSLRLCNNDSTILVADKFGDVFSIPLHYDKEKDVVVPKLPAENPAVRQPAATSLTVHTKGNLRALEQQREQAAKEQIKARKSYTFPHTLLLGHVSMITDIEYITLDVDSKKRSYLLSADRDEHIRVSRGLPQTHLIEGYCFGHESFVNRLCVPSWDRTILISGGGDDFLLVWDWLENKVRQRIDLKSVEATEEQSLGPVTGIWAIDFSGHPIPLLKEVAMGAIIVSFEKSPKLQVYLVDPSKNFIPQPPINLSGNALDLAIINDAGVIMVAVDDIARTESSATTTQSLVQMFTPSFKAGSLEWSDLQSPVAASINANGTYEVSISGEKEGKQQREALDSLLYSASTLKKGVAGSVE</sequence>
<evidence type="ECO:0000256" key="1">
    <source>
        <dbReference type="ARBA" id="ARBA00004123"/>
    </source>
</evidence>
<evidence type="ECO:0000313" key="8">
    <source>
        <dbReference type="EMBL" id="KZZ88247.1"/>
    </source>
</evidence>
<dbReference type="InterPro" id="IPR001680">
    <property type="entry name" value="WD40_rpt"/>
</dbReference>
<evidence type="ECO:0000256" key="6">
    <source>
        <dbReference type="HAMAP-Rule" id="MF_03056"/>
    </source>
</evidence>
<comment type="pathway">
    <text evidence="6">tRNA modification; N(7)-methylguanine-tRNA biosynthesis.</text>
</comment>
<comment type="function">
    <text evidence="6">Required for the formation of N(7)-methylguanine at position 46 (m7G46) in tRNA. In the complex, it is required to stabilize and induce conformational changes of the catalytic subunit.</text>
</comment>
<keyword evidence="3 6" id="KW-0819">tRNA processing</keyword>
<dbReference type="SMART" id="SM00320">
    <property type="entry name" value="WD40"/>
    <property type="match status" value="3"/>
</dbReference>
<dbReference type="EMBL" id="AZGZ01000027">
    <property type="protein sequence ID" value="KZZ88247.1"/>
    <property type="molecule type" value="Genomic_DNA"/>
</dbReference>
<organism evidence="8 9">
    <name type="scientific">Ascosphaera apis ARSEF 7405</name>
    <dbReference type="NCBI Taxonomy" id="392613"/>
    <lineage>
        <taxon>Eukaryota</taxon>
        <taxon>Fungi</taxon>
        <taxon>Dikarya</taxon>
        <taxon>Ascomycota</taxon>
        <taxon>Pezizomycotina</taxon>
        <taxon>Eurotiomycetes</taxon>
        <taxon>Eurotiomycetidae</taxon>
        <taxon>Onygenales</taxon>
        <taxon>Ascosphaeraceae</taxon>
        <taxon>Ascosphaera</taxon>
    </lineage>
</organism>
<comment type="subcellular location">
    <subcellularLocation>
        <location evidence="1 6">Nucleus</location>
    </subcellularLocation>
</comment>
<dbReference type="AlphaFoldDB" id="A0A167W071"/>
<dbReference type="OrthoDB" id="339900at2759"/>
<keyword evidence="2 6" id="KW-0853">WD repeat</keyword>
<dbReference type="Gene3D" id="2.130.10.10">
    <property type="entry name" value="YVTN repeat-like/Quinoprotein amine dehydrogenase"/>
    <property type="match status" value="2"/>
</dbReference>
<dbReference type="SUPFAM" id="SSF50978">
    <property type="entry name" value="WD40 repeat-like"/>
    <property type="match status" value="1"/>
</dbReference>
<reference evidence="8 9" key="1">
    <citation type="journal article" date="2016" name="Genome Biol. Evol.">
        <title>Divergent and convergent evolution of fungal pathogenicity.</title>
        <authorList>
            <person name="Shang Y."/>
            <person name="Xiao G."/>
            <person name="Zheng P."/>
            <person name="Cen K."/>
            <person name="Zhan S."/>
            <person name="Wang C."/>
        </authorList>
    </citation>
    <scope>NUCLEOTIDE SEQUENCE [LARGE SCALE GENOMIC DNA]</scope>
    <source>
        <strain evidence="8 9">ARSEF 7405</strain>
    </source>
</reference>
<keyword evidence="5 6" id="KW-0539">Nucleus</keyword>
<evidence type="ECO:0000256" key="4">
    <source>
        <dbReference type="ARBA" id="ARBA00022737"/>
    </source>
</evidence>
<keyword evidence="8" id="KW-0808">Transferase</keyword>
<dbReference type="UniPathway" id="UPA00989"/>
<dbReference type="GO" id="GO:0043527">
    <property type="term" value="C:tRNA methyltransferase complex"/>
    <property type="evidence" value="ECO:0007669"/>
    <property type="project" value="TreeGrafter"/>
</dbReference>
<dbReference type="VEuPathDB" id="FungiDB:AAP_05068"/>
<proteinExistence type="inferred from homology"/>
<evidence type="ECO:0000313" key="9">
    <source>
        <dbReference type="Proteomes" id="UP000242877"/>
    </source>
</evidence>
<dbReference type="GO" id="GO:0005829">
    <property type="term" value="C:cytosol"/>
    <property type="evidence" value="ECO:0007669"/>
    <property type="project" value="TreeGrafter"/>
</dbReference>
<dbReference type="PANTHER" id="PTHR16288">
    <property type="entry name" value="WD40 REPEAT PROTEIN 4"/>
    <property type="match status" value="1"/>
</dbReference>
<evidence type="ECO:0000256" key="7">
    <source>
        <dbReference type="SAM" id="MobiDB-lite"/>
    </source>
</evidence>
<keyword evidence="8" id="KW-0489">Methyltransferase</keyword>
<dbReference type="GO" id="GO:0106004">
    <property type="term" value="P:tRNA (guanine-N7)-methylation"/>
    <property type="evidence" value="ECO:0007669"/>
    <property type="project" value="UniProtKB-UniRule"/>
</dbReference>
<dbReference type="InterPro" id="IPR036322">
    <property type="entry name" value="WD40_repeat_dom_sf"/>
</dbReference>
<evidence type="ECO:0000256" key="3">
    <source>
        <dbReference type="ARBA" id="ARBA00022694"/>
    </source>
</evidence>
<feature type="compositionally biased region" description="Polar residues" evidence="7">
    <location>
        <begin position="87"/>
        <end position="96"/>
    </location>
</feature>
<dbReference type="HAMAP" id="MF_03056">
    <property type="entry name" value="TRM82"/>
    <property type="match status" value="1"/>
</dbReference>
<comment type="caution">
    <text evidence="8">The sequence shown here is derived from an EMBL/GenBank/DDBJ whole genome shotgun (WGS) entry which is preliminary data.</text>
</comment>